<dbReference type="OrthoDB" id="199599at2759"/>
<evidence type="ECO:0000256" key="7">
    <source>
        <dbReference type="SAM" id="Phobius"/>
    </source>
</evidence>
<feature type="transmembrane region" description="Helical" evidence="7">
    <location>
        <begin position="278"/>
        <end position="298"/>
    </location>
</feature>
<feature type="compositionally biased region" description="Gly residues" evidence="6">
    <location>
        <begin position="124"/>
        <end position="136"/>
    </location>
</feature>
<protein>
    <recommendedName>
        <fullName evidence="8">DUF202 domain-containing protein</fullName>
    </recommendedName>
</protein>
<evidence type="ECO:0000256" key="3">
    <source>
        <dbReference type="ARBA" id="ARBA00022692"/>
    </source>
</evidence>
<accession>A0A0G2HYA6</accession>
<dbReference type="AlphaFoldDB" id="A0A0G2HYA6"/>
<feature type="region of interest" description="Disordered" evidence="6">
    <location>
        <begin position="209"/>
        <end position="229"/>
    </location>
</feature>
<dbReference type="EMBL" id="LCZI01001044">
    <property type="protein sequence ID" value="KKZ62790.1"/>
    <property type="molecule type" value="Genomic_DNA"/>
</dbReference>
<evidence type="ECO:0000256" key="5">
    <source>
        <dbReference type="ARBA" id="ARBA00023136"/>
    </source>
</evidence>
<sequence>MPQAVAGPGQMTSTAKRQQTDESVYERSLSTSSDSLASSSSGHYSTRQTPAASTVPVPSEDTPIAISNRRGTERNYRSTAENVVDDYSAGDSTQQPVHAQQSQQPQHQQQRKTSMHGPDSQGPNNGGGGGGEGGGAISRTYKRIVEKFGSLELENKGSVARDHLALERTFLAWLRTSLAFASIGIAVTQLFRLNSTITEANAHLLFDPSQQRQRQQQQPPPPFTTTNPLYSQHQHILPPPLPDVLLDSSQTNPASITANELLAHIEGGKRLRSLGKPLGATFLSIAIVVLIIGFHRYFEGQYWVVRGKFPASRGSIALVAFIGASLMVSSLVVILTISPGALES</sequence>
<dbReference type="VEuPathDB" id="FungiDB:EMCG_02901"/>
<organism evidence="9 10">
    <name type="scientific">[Emmonsia] crescens</name>
    <dbReference type="NCBI Taxonomy" id="73230"/>
    <lineage>
        <taxon>Eukaryota</taxon>
        <taxon>Fungi</taxon>
        <taxon>Dikarya</taxon>
        <taxon>Ascomycota</taxon>
        <taxon>Pezizomycotina</taxon>
        <taxon>Eurotiomycetes</taxon>
        <taxon>Eurotiomycetidae</taxon>
        <taxon>Onygenales</taxon>
        <taxon>Ajellomycetaceae</taxon>
        <taxon>Emergomyces</taxon>
    </lineage>
</organism>
<feature type="compositionally biased region" description="Low complexity" evidence="6">
    <location>
        <begin position="94"/>
        <end position="108"/>
    </location>
</feature>
<evidence type="ECO:0000256" key="2">
    <source>
        <dbReference type="ARBA" id="ARBA00022475"/>
    </source>
</evidence>
<evidence type="ECO:0000259" key="8">
    <source>
        <dbReference type="Pfam" id="PF02656"/>
    </source>
</evidence>
<evidence type="ECO:0000256" key="4">
    <source>
        <dbReference type="ARBA" id="ARBA00022989"/>
    </source>
</evidence>
<evidence type="ECO:0000313" key="10">
    <source>
        <dbReference type="Proteomes" id="UP000034164"/>
    </source>
</evidence>
<proteinExistence type="predicted"/>
<feature type="region of interest" description="Disordered" evidence="6">
    <location>
        <begin position="1"/>
        <end position="137"/>
    </location>
</feature>
<dbReference type="InterPro" id="IPR052053">
    <property type="entry name" value="IM_YidH-like"/>
</dbReference>
<feature type="domain" description="DUF202" evidence="8">
    <location>
        <begin position="161"/>
        <end position="299"/>
    </location>
</feature>
<dbReference type="GO" id="GO:0005886">
    <property type="term" value="C:plasma membrane"/>
    <property type="evidence" value="ECO:0007669"/>
    <property type="project" value="UniProtKB-SubCell"/>
</dbReference>
<evidence type="ECO:0000256" key="6">
    <source>
        <dbReference type="SAM" id="MobiDB-lite"/>
    </source>
</evidence>
<comment type="subcellular location">
    <subcellularLocation>
        <location evidence="1">Cell membrane</location>
        <topology evidence="1">Multi-pass membrane protein</topology>
    </subcellularLocation>
</comment>
<dbReference type="PANTHER" id="PTHR34187:SF2">
    <property type="entry name" value="DUF202 DOMAIN-CONTAINING PROTEIN"/>
    <property type="match status" value="1"/>
</dbReference>
<keyword evidence="4 7" id="KW-1133">Transmembrane helix</keyword>
<name>A0A0G2HYA6_9EURO</name>
<keyword evidence="2" id="KW-1003">Cell membrane</keyword>
<feature type="compositionally biased region" description="Low complexity" evidence="6">
    <location>
        <begin position="28"/>
        <end position="41"/>
    </location>
</feature>
<gene>
    <name evidence="9" type="ORF">EMCG_02901</name>
</gene>
<dbReference type="PANTHER" id="PTHR34187">
    <property type="entry name" value="FGR18P"/>
    <property type="match status" value="1"/>
</dbReference>
<comment type="caution">
    <text evidence="9">The sequence shown here is derived from an EMBL/GenBank/DDBJ whole genome shotgun (WGS) entry which is preliminary data.</text>
</comment>
<reference evidence="10" key="1">
    <citation type="journal article" date="2015" name="PLoS Genet.">
        <title>The dynamic genome and transcriptome of the human fungal pathogen Blastomyces and close relative Emmonsia.</title>
        <authorList>
            <person name="Munoz J.F."/>
            <person name="Gauthier G.M."/>
            <person name="Desjardins C.A."/>
            <person name="Gallo J.E."/>
            <person name="Holder J."/>
            <person name="Sullivan T.D."/>
            <person name="Marty A.J."/>
            <person name="Carmen J.C."/>
            <person name="Chen Z."/>
            <person name="Ding L."/>
            <person name="Gujja S."/>
            <person name="Magrini V."/>
            <person name="Misas E."/>
            <person name="Mitreva M."/>
            <person name="Priest M."/>
            <person name="Saif S."/>
            <person name="Whiston E.A."/>
            <person name="Young S."/>
            <person name="Zeng Q."/>
            <person name="Goldman W.E."/>
            <person name="Mardis E.R."/>
            <person name="Taylor J.W."/>
            <person name="McEwen J.G."/>
            <person name="Clay O.K."/>
            <person name="Klein B.S."/>
            <person name="Cuomo C.A."/>
        </authorList>
    </citation>
    <scope>NUCLEOTIDE SEQUENCE [LARGE SCALE GENOMIC DNA]</scope>
    <source>
        <strain evidence="10">UAMH 3008</strain>
    </source>
</reference>
<evidence type="ECO:0000313" key="9">
    <source>
        <dbReference type="EMBL" id="KKZ62790.1"/>
    </source>
</evidence>
<feature type="compositionally biased region" description="Polar residues" evidence="6">
    <location>
        <begin position="42"/>
        <end position="52"/>
    </location>
</feature>
<feature type="transmembrane region" description="Helical" evidence="7">
    <location>
        <begin position="318"/>
        <end position="342"/>
    </location>
</feature>
<dbReference type="Proteomes" id="UP000034164">
    <property type="component" value="Unassembled WGS sequence"/>
</dbReference>
<keyword evidence="5 7" id="KW-0472">Membrane</keyword>
<dbReference type="InterPro" id="IPR003807">
    <property type="entry name" value="DUF202"/>
</dbReference>
<dbReference type="Pfam" id="PF02656">
    <property type="entry name" value="DUF202"/>
    <property type="match status" value="1"/>
</dbReference>
<evidence type="ECO:0000256" key="1">
    <source>
        <dbReference type="ARBA" id="ARBA00004651"/>
    </source>
</evidence>
<keyword evidence="3 7" id="KW-0812">Transmembrane</keyword>